<dbReference type="InterPro" id="IPR035965">
    <property type="entry name" value="PAS-like_dom_sf"/>
</dbReference>
<comment type="caution">
    <text evidence="2">The sequence shown here is derived from an EMBL/GenBank/DDBJ whole genome shotgun (WGS) entry which is preliminary data.</text>
</comment>
<organism evidence="2 3">
    <name type="scientific">Litoreibacter roseus</name>
    <dbReference type="NCBI Taxonomy" id="2601869"/>
    <lineage>
        <taxon>Bacteria</taxon>
        <taxon>Pseudomonadati</taxon>
        <taxon>Pseudomonadota</taxon>
        <taxon>Alphaproteobacteria</taxon>
        <taxon>Rhodobacterales</taxon>
        <taxon>Roseobacteraceae</taxon>
        <taxon>Litoreibacter</taxon>
    </lineage>
</organism>
<dbReference type="AlphaFoldDB" id="A0A6N6JEX0"/>
<feature type="domain" description="PAS" evidence="1">
    <location>
        <begin position="155"/>
        <end position="189"/>
    </location>
</feature>
<accession>A0A6N6JEX0</accession>
<dbReference type="OrthoDB" id="9797304at2"/>
<reference evidence="2 3" key="1">
    <citation type="submission" date="2019-12" db="EMBL/GenBank/DDBJ databases">
        <title>Litoreibacter badius sp. nov., a novel bacteriochlorophyll a-containing bacterium in the genus Litoreibacter.</title>
        <authorList>
            <person name="Kanamuro M."/>
            <person name="Takabe Y."/>
            <person name="Mori K."/>
            <person name="Takaichi S."/>
            <person name="Hanada S."/>
        </authorList>
    </citation>
    <scope>NUCLEOTIDE SEQUENCE [LARGE SCALE GENOMIC DNA]</scope>
    <source>
        <strain evidence="2 3">K6</strain>
    </source>
</reference>
<dbReference type="SUPFAM" id="SSF55785">
    <property type="entry name" value="PYP-like sensor domain (PAS domain)"/>
    <property type="match status" value="2"/>
</dbReference>
<feature type="domain" description="PAS" evidence="1">
    <location>
        <begin position="397"/>
        <end position="437"/>
    </location>
</feature>
<name>A0A6N6JEX0_9RHOB</name>
<gene>
    <name evidence="2" type="ORF">KIN_18500</name>
</gene>
<dbReference type="EMBL" id="BLJE01000002">
    <property type="protein sequence ID" value="GFE64776.1"/>
    <property type="molecule type" value="Genomic_DNA"/>
</dbReference>
<proteinExistence type="predicted"/>
<protein>
    <submittedName>
        <fullName evidence="2">Diguanylate cyclase</fullName>
    </submittedName>
</protein>
<dbReference type="Pfam" id="PF12860">
    <property type="entry name" value="PAS_7"/>
    <property type="match status" value="1"/>
</dbReference>
<dbReference type="Gene3D" id="3.30.450.20">
    <property type="entry name" value="PAS domain"/>
    <property type="match status" value="1"/>
</dbReference>
<sequence length="529" mass="58666">MSIALLPMALVLLGGFGIGGLVLWLFSQAVPPTARQVQYSEPHVFTFENRELVATSPAAKQALSVEDLDEDIFHQLISRLSTLFPALQDRLDNAEQLKIPFTLHDLTSGGPISVAVTFDDRLLSVAVTGIAAPLSRKILVDHDRAKAANAELQVLRGTVETSPVAMWREDAGGNIDWVNKAYRDLVEDSEEGKNAAKWPIPRLFDSSPVACPGEQAVPKRSKLTKLSGDTDWFEIASYGRDESSLHYAFDANATVKAENSLRSYMQTLTQTFAYLPTGLAIFDKSRQLVLFNPALMELTSLRPEWLSARPTLYDFLNQLRESRMIPERKDFCDWRKKIAQLEQSAQDGTYGETWTLPNGQIYRVTGRPHPEGAIAFLIENITAEMSLTRKFRQELELSQSLFDSIPEAIAIFGPEGVVTMANAAYTALWGSDPMSEVAQISVVDAIKQWQEKTMPSPIWGDLRDFSVQMSERVEWSGMVTLNDGRAMICRVAPLPGNTTLVGFTEADAQVRETIVPMAVVPPNRARMSG</sequence>
<dbReference type="Pfam" id="PF13188">
    <property type="entry name" value="PAS_8"/>
    <property type="match status" value="2"/>
</dbReference>
<dbReference type="InterPro" id="IPR000014">
    <property type="entry name" value="PAS"/>
</dbReference>
<evidence type="ECO:0000313" key="2">
    <source>
        <dbReference type="EMBL" id="GFE64776.1"/>
    </source>
</evidence>
<keyword evidence="3" id="KW-1185">Reference proteome</keyword>
<dbReference type="RefSeq" id="WP_159806220.1">
    <property type="nucleotide sequence ID" value="NZ_BLJE01000002.1"/>
</dbReference>
<evidence type="ECO:0000313" key="3">
    <source>
        <dbReference type="Proteomes" id="UP000436822"/>
    </source>
</evidence>
<evidence type="ECO:0000259" key="1">
    <source>
        <dbReference type="Pfam" id="PF13188"/>
    </source>
</evidence>
<dbReference type="Proteomes" id="UP000436822">
    <property type="component" value="Unassembled WGS sequence"/>
</dbReference>